<feature type="domain" description="Histidine kinase" evidence="8">
    <location>
        <begin position="608"/>
        <end position="829"/>
    </location>
</feature>
<dbReference type="InterPro" id="IPR000700">
    <property type="entry name" value="PAS-assoc_C"/>
</dbReference>
<dbReference type="PROSITE" id="PS50110">
    <property type="entry name" value="RESPONSE_REGULATORY"/>
    <property type="match status" value="1"/>
</dbReference>
<dbReference type="InterPro" id="IPR029016">
    <property type="entry name" value="GAF-like_dom_sf"/>
</dbReference>
<dbReference type="InterPro" id="IPR036890">
    <property type="entry name" value="HATPase_C_sf"/>
</dbReference>
<dbReference type="InterPro" id="IPR036097">
    <property type="entry name" value="HisK_dim/P_sf"/>
</dbReference>
<comment type="caution">
    <text evidence="12">The sequence shown here is derived from an EMBL/GenBank/DDBJ whole genome shotgun (WGS) entry which is preliminary data.</text>
</comment>
<keyword evidence="13" id="KW-1185">Reference proteome</keyword>
<dbReference type="PANTHER" id="PTHR43065:SF42">
    <property type="entry name" value="TWO-COMPONENT SENSOR PPRA"/>
    <property type="match status" value="1"/>
</dbReference>
<keyword evidence="3 6" id="KW-0597">Phosphoprotein</keyword>
<accession>A0ABU1N5R0</accession>
<dbReference type="SMART" id="SM00065">
    <property type="entry name" value="GAF"/>
    <property type="match status" value="1"/>
</dbReference>
<dbReference type="InterPro" id="IPR005467">
    <property type="entry name" value="His_kinase_dom"/>
</dbReference>
<evidence type="ECO:0000259" key="8">
    <source>
        <dbReference type="PROSITE" id="PS50109"/>
    </source>
</evidence>
<evidence type="ECO:0000313" key="12">
    <source>
        <dbReference type="EMBL" id="MDR6533764.1"/>
    </source>
</evidence>
<feature type="transmembrane region" description="Helical" evidence="7">
    <location>
        <begin position="170"/>
        <end position="187"/>
    </location>
</feature>
<evidence type="ECO:0000256" key="7">
    <source>
        <dbReference type="SAM" id="Phobius"/>
    </source>
</evidence>
<dbReference type="Gene3D" id="1.10.287.130">
    <property type="match status" value="1"/>
</dbReference>
<sequence>MARPSRPAVVILVVFGLIGGLLLASKPGTYPNLHTILDTGVGLLSGILALKLWGAGQREGGHIARRLALVFLATFAMEMVHVLVTVEWSGPLAPIKASSGVLRPSTWPPPSHLLPLGVIGALLWPTTRRSGLATFASAVLATAIVLFAVYQRLPTYLPPGPLGITRPTLILAPMFWIAAGLLAWRLADGDRVVRALPMTAVILAAANALILYSRSPADAPAMASHLGKMAGELTLLFFLFQTASRDMGDRVRVETALSQLNAELDQRVAERTAQLEAETQARQKGQRLLEAVVENSPAVIYVKDLDGRYLMVNRRYGDIFHIDRDAMIGRTDHDIFPLEIADAFRTMDVRVAAADQPLTEEESAPHDDGPHAYISVKSPLRDETGQVYAVFGISTDITERKDAEAKLHTQLQRMGLLDEITRAIGERQDNQSIFQVVVRSIEDQLPADFACLCLYDDLERALTVAAVGVNSQALALELAMPERAQVDIDENGLSQCVRGRLVYEPDIAQVPFPFPRRLAGGGLGSMVCAPLQVESKVFGVLVVARFQPNAFVSAECEFLRQLSEHVALAAHQAQLHSALQAAYDDLRQSQQAILQQERLKALGQMASGIAHDINNALSPVSLYTEAMIETEPGLSAAGRGQLEIIRRAVEDVGQTIGKMREFYRLRETQLETEPVQLNQLVGQVLELTRARWNDMAMQRGVVIAVETALADDLPAVMGVASEIREALVNLVFNAIDAMPDGGVLTVNTARLATDVGDAVRVSVADNGIGMDAEARRRCLEPFFTTKGERGTGLGLAMVYGVAQRHGAELDVQSSPGAGATISLTFARAMDDRAAPNTPAAVPRRRLRLLLVDDDPVLLKALSDALESDGHVVTIANGGGAGIEAFEASQGGDRFDAVFTDLGMPYVDGRRVAAAIKGLSATTPVILLTGWGQGLLADDDVPPHIDLVLSKPPKLRELRAALARFTT</sequence>
<dbReference type="SUPFAM" id="SSF47384">
    <property type="entry name" value="Homodimeric domain of signal transducing histidine kinase"/>
    <property type="match status" value="1"/>
</dbReference>
<dbReference type="SUPFAM" id="SSF55874">
    <property type="entry name" value="ATPase domain of HSP90 chaperone/DNA topoisomerase II/histidine kinase"/>
    <property type="match status" value="1"/>
</dbReference>
<feature type="transmembrane region" description="Helical" evidence="7">
    <location>
        <begin position="34"/>
        <end position="55"/>
    </location>
</feature>
<feature type="transmembrane region" description="Helical" evidence="7">
    <location>
        <begin position="106"/>
        <end position="124"/>
    </location>
</feature>
<dbReference type="NCBIfam" id="TIGR00229">
    <property type="entry name" value="sensory_box"/>
    <property type="match status" value="1"/>
</dbReference>
<evidence type="ECO:0000259" key="11">
    <source>
        <dbReference type="PROSITE" id="PS50113"/>
    </source>
</evidence>
<dbReference type="SUPFAM" id="SSF55781">
    <property type="entry name" value="GAF domain-like"/>
    <property type="match status" value="1"/>
</dbReference>
<reference evidence="12 13" key="1">
    <citation type="submission" date="2023-07" db="EMBL/GenBank/DDBJ databases">
        <title>Sorghum-associated microbial communities from plants grown in Nebraska, USA.</title>
        <authorList>
            <person name="Schachtman D."/>
        </authorList>
    </citation>
    <scope>NUCLEOTIDE SEQUENCE [LARGE SCALE GENOMIC DNA]</scope>
    <source>
        <strain evidence="12 13">DS2154</strain>
    </source>
</reference>
<evidence type="ECO:0000256" key="1">
    <source>
        <dbReference type="ARBA" id="ARBA00000085"/>
    </source>
</evidence>
<dbReference type="SMART" id="SM00448">
    <property type="entry name" value="REC"/>
    <property type="match status" value="1"/>
</dbReference>
<feature type="domain" description="PAS" evidence="10">
    <location>
        <begin position="285"/>
        <end position="331"/>
    </location>
</feature>
<dbReference type="InterPro" id="IPR035965">
    <property type="entry name" value="PAS-like_dom_sf"/>
</dbReference>
<dbReference type="Gene3D" id="3.30.565.10">
    <property type="entry name" value="Histidine kinase-like ATPase, C-terminal domain"/>
    <property type="match status" value="1"/>
</dbReference>
<comment type="catalytic activity">
    <reaction evidence="1">
        <text>ATP + protein L-histidine = ADP + protein N-phospho-L-histidine.</text>
        <dbReference type="EC" id="2.7.13.3"/>
    </reaction>
</comment>
<dbReference type="Pfam" id="PF13185">
    <property type="entry name" value="GAF_2"/>
    <property type="match status" value="1"/>
</dbReference>
<dbReference type="Pfam" id="PF08448">
    <property type="entry name" value="PAS_4"/>
    <property type="match status" value="1"/>
</dbReference>
<keyword evidence="7" id="KW-0472">Membrane</keyword>
<dbReference type="InterPro" id="IPR000014">
    <property type="entry name" value="PAS"/>
</dbReference>
<dbReference type="EC" id="2.7.13.3" evidence="2"/>
<dbReference type="PANTHER" id="PTHR43065">
    <property type="entry name" value="SENSOR HISTIDINE KINASE"/>
    <property type="match status" value="1"/>
</dbReference>
<protein>
    <recommendedName>
        <fullName evidence="2">histidine kinase</fullName>
        <ecNumber evidence="2">2.7.13.3</ecNumber>
    </recommendedName>
</protein>
<dbReference type="InterPro" id="IPR011006">
    <property type="entry name" value="CheY-like_superfamily"/>
</dbReference>
<proteinExistence type="predicted"/>
<dbReference type="SMART" id="SM00388">
    <property type="entry name" value="HisKA"/>
    <property type="match status" value="1"/>
</dbReference>
<feature type="modified residue" description="4-aspartylphosphate" evidence="6">
    <location>
        <position position="900"/>
    </location>
</feature>
<dbReference type="Gene3D" id="3.40.50.2300">
    <property type="match status" value="1"/>
</dbReference>
<dbReference type="PROSITE" id="PS50113">
    <property type="entry name" value="PAC"/>
    <property type="match status" value="1"/>
</dbReference>
<feature type="transmembrane region" description="Helical" evidence="7">
    <location>
        <begin position="194"/>
        <end position="212"/>
    </location>
</feature>
<dbReference type="SUPFAM" id="SSF55785">
    <property type="entry name" value="PYP-like sensor domain (PAS domain)"/>
    <property type="match status" value="1"/>
</dbReference>
<keyword evidence="4" id="KW-0808">Transferase</keyword>
<feature type="transmembrane region" description="Helical" evidence="7">
    <location>
        <begin position="67"/>
        <end position="86"/>
    </location>
</feature>
<dbReference type="PROSITE" id="PS50109">
    <property type="entry name" value="HIS_KIN"/>
    <property type="match status" value="1"/>
</dbReference>
<gene>
    <name evidence="12" type="ORF">J2800_004534</name>
</gene>
<keyword evidence="7" id="KW-0812">Transmembrane</keyword>
<dbReference type="Proteomes" id="UP001262754">
    <property type="component" value="Unassembled WGS sequence"/>
</dbReference>
<feature type="domain" description="PAC" evidence="11">
    <location>
        <begin position="358"/>
        <end position="409"/>
    </location>
</feature>
<evidence type="ECO:0000256" key="2">
    <source>
        <dbReference type="ARBA" id="ARBA00012438"/>
    </source>
</evidence>
<dbReference type="PROSITE" id="PS50112">
    <property type="entry name" value="PAS"/>
    <property type="match status" value="1"/>
</dbReference>
<dbReference type="InterPro" id="IPR013656">
    <property type="entry name" value="PAS_4"/>
</dbReference>
<dbReference type="SMART" id="SM00091">
    <property type="entry name" value="PAS"/>
    <property type="match status" value="1"/>
</dbReference>
<dbReference type="CDD" id="cd00130">
    <property type="entry name" value="PAS"/>
    <property type="match status" value="1"/>
</dbReference>
<evidence type="ECO:0000259" key="10">
    <source>
        <dbReference type="PROSITE" id="PS50112"/>
    </source>
</evidence>
<dbReference type="Pfam" id="PF00072">
    <property type="entry name" value="Response_reg"/>
    <property type="match status" value="1"/>
</dbReference>
<evidence type="ECO:0000259" key="9">
    <source>
        <dbReference type="PROSITE" id="PS50110"/>
    </source>
</evidence>
<keyword evidence="5" id="KW-0418">Kinase</keyword>
<dbReference type="InterPro" id="IPR003661">
    <property type="entry name" value="HisK_dim/P_dom"/>
</dbReference>
<evidence type="ECO:0000313" key="13">
    <source>
        <dbReference type="Proteomes" id="UP001262754"/>
    </source>
</evidence>
<organism evidence="12 13">
    <name type="scientific">Caulobacter rhizosphaerae</name>
    <dbReference type="NCBI Taxonomy" id="2010972"/>
    <lineage>
        <taxon>Bacteria</taxon>
        <taxon>Pseudomonadati</taxon>
        <taxon>Pseudomonadota</taxon>
        <taxon>Alphaproteobacteria</taxon>
        <taxon>Caulobacterales</taxon>
        <taxon>Caulobacteraceae</taxon>
        <taxon>Caulobacter</taxon>
    </lineage>
</organism>
<evidence type="ECO:0000256" key="3">
    <source>
        <dbReference type="ARBA" id="ARBA00022553"/>
    </source>
</evidence>
<dbReference type="PRINTS" id="PR00344">
    <property type="entry name" value="BCTRLSENSOR"/>
</dbReference>
<name>A0ABU1N5R0_9CAUL</name>
<feature type="transmembrane region" description="Helical" evidence="7">
    <location>
        <begin position="131"/>
        <end position="150"/>
    </location>
</feature>
<dbReference type="SUPFAM" id="SSF52172">
    <property type="entry name" value="CheY-like"/>
    <property type="match status" value="1"/>
</dbReference>
<dbReference type="Pfam" id="PF00512">
    <property type="entry name" value="HisKA"/>
    <property type="match status" value="1"/>
</dbReference>
<dbReference type="CDD" id="cd00156">
    <property type="entry name" value="REC"/>
    <property type="match status" value="1"/>
</dbReference>
<dbReference type="RefSeq" id="WP_310034713.1">
    <property type="nucleotide sequence ID" value="NZ_JAVDRL010000014.1"/>
</dbReference>
<evidence type="ECO:0000256" key="5">
    <source>
        <dbReference type="ARBA" id="ARBA00022777"/>
    </source>
</evidence>
<dbReference type="EMBL" id="JAVDRL010000014">
    <property type="protein sequence ID" value="MDR6533764.1"/>
    <property type="molecule type" value="Genomic_DNA"/>
</dbReference>
<keyword evidence="7" id="KW-1133">Transmembrane helix</keyword>
<evidence type="ECO:0000256" key="6">
    <source>
        <dbReference type="PROSITE-ProRule" id="PRU00169"/>
    </source>
</evidence>
<dbReference type="Gene3D" id="3.30.450.40">
    <property type="match status" value="1"/>
</dbReference>
<dbReference type="SMART" id="SM00387">
    <property type="entry name" value="HATPase_c"/>
    <property type="match status" value="1"/>
</dbReference>
<dbReference type="InterPro" id="IPR003018">
    <property type="entry name" value="GAF"/>
</dbReference>
<feature type="domain" description="Response regulatory" evidence="9">
    <location>
        <begin position="847"/>
        <end position="965"/>
    </location>
</feature>
<dbReference type="Pfam" id="PF02518">
    <property type="entry name" value="HATPase_c"/>
    <property type="match status" value="1"/>
</dbReference>
<evidence type="ECO:0000256" key="4">
    <source>
        <dbReference type="ARBA" id="ARBA00022679"/>
    </source>
</evidence>
<dbReference type="Gene3D" id="3.30.450.20">
    <property type="entry name" value="PAS domain"/>
    <property type="match status" value="1"/>
</dbReference>
<dbReference type="InterPro" id="IPR001789">
    <property type="entry name" value="Sig_transdc_resp-reg_receiver"/>
</dbReference>
<dbReference type="InterPro" id="IPR004358">
    <property type="entry name" value="Sig_transdc_His_kin-like_C"/>
</dbReference>
<dbReference type="InterPro" id="IPR003594">
    <property type="entry name" value="HATPase_dom"/>
</dbReference>